<dbReference type="Gene3D" id="1.10.10.10">
    <property type="entry name" value="Winged helix-like DNA-binding domain superfamily/Winged helix DNA-binding domain"/>
    <property type="match status" value="1"/>
</dbReference>
<keyword evidence="1" id="KW-0808">Transferase</keyword>
<dbReference type="Pfam" id="PF13185">
    <property type="entry name" value="GAF_2"/>
    <property type="match status" value="1"/>
</dbReference>
<dbReference type="InterPro" id="IPR005561">
    <property type="entry name" value="ANTAR"/>
</dbReference>
<evidence type="ECO:0000259" key="5">
    <source>
        <dbReference type="PROSITE" id="PS50921"/>
    </source>
</evidence>
<accession>A0ABN3XUC4</accession>
<dbReference type="InterPro" id="IPR036388">
    <property type="entry name" value="WH-like_DNA-bd_sf"/>
</dbReference>
<keyword evidence="2" id="KW-0418">Kinase</keyword>
<dbReference type="SUPFAM" id="SSF52172">
    <property type="entry name" value="CheY-like"/>
    <property type="match status" value="1"/>
</dbReference>
<proteinExistence type="predicted"/>
<evidence type="ECO:0000313" key="6">
    <source>
        <dbReference type="EMBL" id="GAA2992384.1"/>
    </source>
</evidence>
<evidence type="ECO:0000256" key="1">
    <source>
        <dbReference type="ARBA" id="ARBA00022679"/>
    </source>
</evidence>
<keyword evidence="7" id="KW-1185">Reference proteome</keyword>
<dbReference type="Proteomes" id="UP001499930">
    <property type="component" value="Unassembled WGS sequence"/>
</dbReference>
<comment type="caution">
    <text evidence="6">The sequence shown here is derived from an EMBL/GenBank/DDBJ whole genome shotgun (WGS) entry which is preliminary data.</text>
</comment>
<reference evidence="6 7" key="1">
    <citation type="journal article" date="2019" name="Int. J. Syst. Evol. Microbiol.">
        <title>The Global Catalogue of Microorganisms (GCM) 10K type strain sequencing project: providing services to taxonomists for standard genome sequencing and annotation.</title>
        <authorList>
            <consortium name="The Broad Institute Genomics Platform"/>
            <consortium name="The Broad Institute Genome Sequencing Center for Infectious Disease"/>
            <person name="Wu L."/>
            <person name="Ma J."/>
        </authorList>
    </citation>
    <scope>NUCLEOTIDE SEQUENCE [LARGE SCALE GENOMIC DNA]</scope>
    <source>
        <strain evidence="6 7">JCM 3106</strain>
    </source>
</reference>
<name>A0ABN3XUC4_9ACTN</name>
<sequence length="250" mass="26138">MSSPFVITSDPSWPDPLLSLLLSTQTFETFLRELAVLTVEALPQGGMCGITVARASHAATIAGSDDLTLAVDEIQYRTGQGPCLDTLADGEVHHIADTSVESRWPAFCAEAFAHGVRSCLSIPMPLALPEPTGVRGVYNLYNPRPGAFDEAARARMHVLAANAAGAVSLALRIAGQARSNEDLRATLASRSVIDQATGIVMEQGCPPGEAFALLSRASQNRNLKIRVLAAEIVATVGGRAGDPAGVDPPG</sequence>
<dbReference type="InterPro" id="IPR011006">
    <property type="entry name" value="CheY-like_superfamily"/>
</dbReference>
<gene>
    <name evidence="6" type="ORF">GCM10017559_10690</name>
</gene>
<dbReference type="Pfam" id="PF03861">
    <property type="entry name" value="ANTAR"/>
    <property type="match status" value="1"/>
</dbReference>
<evidence type="ECO:0000256" key="2">
    <source>
        <dbReference type="ARBA" id="ARBA00022777"/>
    </source>
</evidence>
<dbReference type="PROSITE" id="PS50921">
    <property type="entry name" value="ANTAR"/>
    <property type="match status" value="1"/>
</dbReference>
<keyword evidence="4" id="KW-0804">Transcription</keyword>
<dbReference type="PIRSF" id="PIRSF036625">
    <property type="entry name" value="GAF_ANTAR"/>
    <property type="match status" value="1"/>
</dbReference>
<dbReference type="InterPro" id="IPR029016">
    <property type="entry name" value="GAF-like_dom_sf"/>
</dbReference>
<feature type="domain" description="ANTAR" evidence="5">
    <location>
        <begin position="173"/>
        <end position="233"/>
    </location>
</feature>
<keyword evidence="3" id="KW-0805">Transcription regulation</keyword>
<dbReference type="InterPro" id="IPR003018">
    <property type="entry name" value="GAF"/>
</dbReference>
<dbReference type="InterPro" id="IPR012074">
    <property type="entry name" value="GAF_ANTAR"/>
</dbReference>
<dbReference type="EMBL" id="BAAAWD010000006">
    <property type="protein sequence ID" value="GAA2992384.1"/>
    <property type="molecule type" value="Genomic_DNA"/>
</dbReference>
<organism evidence="6 7">
    <name type="scientific">Streptosporangium longisporum</name>
    <dbReference type="NCBI Taxonomy" id="46187"/>
    <lineage>
        <taxon>Bacteria</taxon>
        <taxon>Bacillati</taxon>
        <taxon>Actinomycetota</taxon>
        <taxon>Actinomycetes</taxon>
        <taxon>Streptosporangiales</taxon>
        <taxon>Streptosporangiaceae</taxon>
        <taxon>Streptosporangium</taxon>
    </lineage>
</organism>
<protein>
    <submittedName>
        <fullName evidence="6">GAF and ANTAR domain-containing protein</fullName>
    </submittedName>
</protein>
<evidence type="ECO:0000313" key="7">
    <source>
        <dbReference type="Proteomes" id="UP001499930"/>
    </source>
</evidence>
<dbReference type="Gene3D" id="3.30.450.40">
    <property type="match status" value="1"/>
</dbReference>
<dbReference type="SUPFAM" id="SSF55781">
    <property type="entry name" value="GAF domain-like"/>
    <property type="match status" value="1"/>
</dbReference>
<dbReference type="SMART" id="SM01012">
    <property type="entry name" value="ANTAR"/>
    <property type="match status" value="1"/>
</dbReference>
<evidence type="ECO:0000256" key="3">
    <source>
        <dbReference type="ARBA" id="ARBA00023015"/>
    </source>
</evidence>
<dbReference type="RefSeq" id="WP_344889167.1">
    <property type="nucleotide sequence ID" value="NZ_BAAAWD010000006.1"/>
</dbReference>
<evidence type="ECO:0000256" key="4">
    <source>
        <dbReference type="ARBA" id="ARBA00023163"/>
    </source>
</evidence>